<keyword evidence="2" id="KW-1185">Reference proteome</keyword>
<proteinExistence type="predicted"/>
<dbReference type="Proteomes" id="UP000293331">
    <property type="component" value="Unassembled WGS sequence"/>
</dbReference>
<dbReference type="PIRSF" id="PIRSF039032">
    <property type="entry name" value="HigB-2"/>
    <property type="match status" value="1"/>
</dbReference>
<accession>A0A4Q5LMH2</accession>
<sequence length="108" mass="12048">MSYNVITLSSFDKQAKRLIKKYPSLKTELRDLIKLLKEDPQQGSSLGSNCFKIRLSISSKGSGKSGGGRVITHIHFSEDTVILLSLYDKAEQSNISDTAIKELLKLIY</sequence>
<protein>
    <recommendedName>
        <fullName evidence="3">Addiction module toxin RelE</fullName>
    </recommendedName>
</protein>
<dbReference type="OrthoDB" id="1364255at2"/>
<gene>
    <name evidence="1" type="ORF">EWM62_12510</name>
</gene>
<dbReference type="Pfam" id="PF06296">
    <property type="entry name" value="RelE"/>
    <property type="match status" value="1"/>
</dbReference>
<dbReference type="RefSeq" id="WP_129876994.1">
    <property type="nucleotide sequence ID" value="NZ_SEWG01000004.1"/>
</dbReference>
<dbReference type="AlphaFoldDB" id="A0A4Q5LMH2"/>
<dbReference type="InterPro" id="IPR009387">
    <property type="entry name" value="HigB-2"/>
</dbReference>
<evidence type="ECO:0000313" key="1">
    <source>
        <dbReference type="EMBL" id="RYU90343.1"/>
    </source>
</evidence>
<name>A0A4Q5LMH2_9SPHI</name>
<organism evidence="1 2">
    <name type="scientific">Mucilaginibacter terrigena</name>
    <dbReference type="NCBI Taxonomy" id="2492395"/>
    <lineage>
        <taxon>Bacteria</taxon>
        <taxon>Pseudomonadati</taxon>
        <taxon>Bacteroidota</taxon>
        <taxon>Sphingobacteriia</taxon>
        <taxon>Sphingobacteriales</taxon>
        <taxon>Sphingobacteriaceae</taxon>
        <taxon>Mucilaginibacter</taxon>
    </lineage>
</organism>
<evidence type="ECO:0008006" key="3">
    <source>
        <dbReference type="Google" id="ProtNLM"/>
    </source>
</evidence>
<dbReference type="EMBL" id="SEWG01000004">
    <property type="protein sequence ID" value="RYU90343.1"/>
    <property type="molecule type" value="Genomic_DNA"/>
</dbReference>
<comment type="caution">
    <text evidence="1">The sequence shown here is derived from an EMBL/GenBank/DDBJ whole genome shotgun (WGS) entry which is preliminary data.</text>
</comment>
<reference evidence="1 2" key="1">
    <citation type="submission" date="2019-02" db="EMBL/GenBank/DDBJ databases">
        <title>Bacterial novel species Mucilaginibacter sp. 17JY9-4 isolated from soil.</title>
        <authorList>
            <person name="Jung H.-Y."/>
        </authorList>
    </citation>
    <scope>NUCLEOTIDE SEQUENCE [LARGE SCALE GENOMIC DNA]</scope>
    <source>
        <strain evidence="1 2">17JY9-4</strain>
    </source>
</reference>
<evidence type="ECO:0000313" key="2">
    <source>
        <dbReference type="Proteomes" id="UP000293331"/>
    </source>
</evidence>